<reference evidence="3 4" key="1">
    <citation type="journal article" date="2018" name="Plant J.">
        <title>Genome sequences of Chlorella sorokiniana UTEX 1602 and Micractinium conductrix SAG 241.80: implications to maltose excretion by a green alga.</title>
        <authorList>
            <person name="Arriola M.B."/>
            <person name="Velmurugan N."/>
            <person name="Zhang Y."/>
            <person name="Plunkett M.H."/>
            <person name="Hondzo H."/>
            <person name="Barney B.M."/>
        </authorList>
    </citation>
    <scope>NUCLEOTIDE SEQUENCE [LARGE SCALE GENOMIC DNA]</scope>
    <source>
        <strain evidence="4">UTEX 1602</strain>
    </source>
</reference>
<dbReference type="AlphaFoldDB" id="A0A2P6U226"/>
<feature type="compositionally biased region" description="Low complexity" evidence="2">
    <location>
        <begin position="123"/>
        <end position="146"/>
    </location>
</feature>
<name>A0A2P6U226_CHLSO</name>
<dbReference type="Proteomes" id="UP000239899">
    <property type="component" value="Unassembled WGS sequence"/>
</dbReference>
<gene>
    <name evidence="3" type="ORF">C2E21_1118</name>
</gene>
<evidence type="ECO:0000256" key="2">
    <source>
        <dbReference type="SAM" id="MobiDB-lite"/>
    </source>
</evidence>
<dbReference type="EMBL" id="LHPG02000002">
    <property type="protein sequence ID" value="PRW60365.1"/>
    <property type="molecule type" value="Genomic_DNA"/>
</dbReference>
<dbReference type="GO" id="GO:0070072">
    <property type="term" value="P:vacuolar proton-transporting V-type ATPase complex assembly"/>
    <property type="evidence" value="ECO:0007669"/>
    <property type="project" value="InterPro"/>
</dbReference>
<dbReference type="PANTHER" id="PTHR31996">
    <property type="entry name" value="COILED-COIL DOMAIN-CONTAINING PROTEIN 115"/>
    <property type="match status" value="1"/>
</dbReference>
<evidence type="ECO:0000313" key="3">
    <source>
        <dbReference type="EMBL" id="PRW60365.1"/>
    </source>
</evidence>
<organism evidence="3 4">
    <name type="scientific">Chlorella sorokiniana</name>
    <name type="common">Freshwater green alga</name>
    <dbReference type="NCBI Taxonomy" id="3076"/>
    <lineage>
        <taxon>Eukaryota</taxon>
        <taxon>Viridiplantae</taxon>
        <taxon>Chlorophyta</taxon>
        <taxon>core chlorophytes</taxon>
        <taxon>Trebouxiophyceae</taxon>
        <taxon>Chlorellales</taxon>
        <taxon>Chlorellaceae</taxon>
        <taxon>Chlorella clade</taxon>
        <taxon>Chlorella</taxon>
    </lineage>
</organism>
<accession>A0A2P6U226</accession>
<dbReference type="OrthoDB" id="515248at2759"/>
<dbReference type="InterPro" id="IPR040357">
    <property type="entry name" value="Vma22/CCDC115"/>
</dbReference>
<proteinExistence type="predicted"/>
<keyword evidence="4" id="KW-1185">Reference proteome</keyword>
<dbReference type="GO" id="GO:0051082">
    <property type="term" value="F:unfolded protein binding"/>
    <property type="evidence" value="ECO:0007669"/>
    <property type="project" value="TreeGrafter"/>
</dbReference>
<evidence type="ECO:0000313" key="4">
    <source>
        <dbReference type="Proteomes" id="UP000239899"/>
    </source>
</evidence>
<feature type="compositionally biased region" description="Low complexity" evidence="2">
    <location>
        <begin position="79"/>
        <end position="105"/>
    </location>
</feature>
<feature type="region of interest" description="Disordered" evidence="2">
    <location>
        <begin position="184"/>
        <end position="204"/>
    </location>
</feature>
<evidence type="ECO:0000256" key="1">
    <source>
        <dbReference type="ARBA" id="ARBA00093634"/>
    </source>
</evidence>
<protein>
    <recommendedName>
        <fullName evidence="1">Vacuolar ATPase assembly protein VMA22</fullName>
    </recommendedName>
</protein>
<feature type="region of interest" description="Disordered" evidence="2">
    <location>
        <begin position="79"/>
        <end position="149"/>
    </location>
</feature>
<sequence>MSESAFEEALDAAQEYLALQEALGAALRAGFLSLAQARYSMGADRVSALQLPAHMTATARLQTDQGKLGLVRMEPKARLAASSSGTSSRSSAAGAANDSAAASSTESIPDSADAAPAEDKTNAAQAAQPALQAAAQGSGAQQQQSGGEPGDVAALLQRMQLLAQQSDSLVDELAAKYCSGDGDAKASGAAAAPSSSGAGGDLDGEYEEVAHPSRPLHWFGSLVAPSLRDAEGHFCRALELVVQAANAQAALRRGLERQRAAAAAGGEAAAAPGDGAAS</sequence>
<feature type="compositionally biased region" description="Low complexity" evidence="2">
    <location>
        <begin position="184"/>
        <end position="196"/>
    </location>
</feature>
<dbReference type="PANTHER" id="PTHR31996:SF2">
    <property type="entry name" value="COILED-COIL DOMAIN-CONTAINING PROTEIN 115"/>
    <property type="match status" value="1"/>
</dbReference>
<comment type="caution">
    <text evidence="3">The sequence shown here is derived from an EMBL/GenBank/DDBJ whole genome shotgun (WGS) entry which is preliminary data.</text>
</comment>